<evidence type="ECO:0000256" key="2">
    <source>
        <dbReference type="HAMAP-Rule" id="MF_02087"/>
    </source>
</evidence>
<feature type="modified residue" description="N6-(pyridoxal phosphate)lysine" evidence="2 3">
    <location>
        <position position="60"/>
    </location>
</feature>
<sequence>MATFTTYWRKRQPFADEKPESESFMSDIVTNLNTVKAAIANAEKEAHRNEGSVTLVAVSKTFDADAIRPTLDAGQRVFGENRVQEAQAKWPELRDHYSGIELHLIGPLQSNKAADAVALFDVIETVDREKIAAALADEIAKQGKSPKLYVQVNTGLEEQKAGIAPKDAVAFVARCRDEHGLAIEGLMCIPPADENPGPHFALLEKLAREAGVEKLSMGMSGDYETAIGFGATSVRVGSAIFGGRSYTSPA</sequence>
<proteinExistence type="inferred from homology"/>
<dbReference type="PIRSF" id="PIRSF004848">
    <property type="entry name" value="YBL036c_PLPDEIII"/>
    <property type="match status" value="1"/>
</dbReference>
<comment type="cofactor">
    <cofactor evidence="3">
        <name>pyridoxal 5'-phosphate</name>
        <dbReference type="ChEBI" id="CHEBI:597326"/>
    </cofactor>
</comment>
<dbReference type="Pfam" id="PF01168">
    <property type="entry name" value="Ala_racemase_N"/>
    <property type="match status" value="1"/>
</dbReference>
<evidence type="ECO:0000256" key="1">
    <source>
        <dbReference type="ARBA" id="ARBA00022898"/>
    </source>
</evidence>
<dbReference type="EMBL" id="OOFM01000005">
    <property type="protein sequence ID" value="SPL66415.1"/>
    <property type="molecule type" value="Genomic_DNA"/>
</dbReference>
<dbReference type="InterPro" id="IPR029066">
    <property type="entry name" value="PLP-binding_barrel"/>
</dbReference>
<comment type="function">
    <text evidence="2">Pyridoxal 5'-phosphate (PLP)-binding protein, which is involved in PLP homeostasis.</text>
</comment>
<evidence type="ECO:0000313" key="7">
    <source>
        <dbReference type="Proteomes" id="UP000246073"/>
    </source>
</evidence>
<accession>A0A2P9HQK2</accession>
<dbReference type="Gene3D" id="3.20.20.10">
    <property type="entry name" value="Alanine racemase"/>
    <property type="match status" value="1"/>
</dbReference>
<dbReference type="FunFam" id="3.20.20.10:FF:000018">
    <property type="entry name" value="Pyridoxal phosphate homeostasis protein"/>
    <property type="match status" value="1"/>
</dbReference>
<dbReference type="CDD" id="cd00635">
    <property type="entry name" value="PLPDE_III_YBL036c_like"/>
    <property type="match status" value="1"/>
</dbReference>
<dbReference type="HAMAP" id="MF_02087">
    <property type="entry name" value="PLP_homeostasis"/>
    <property type="match status" value="1"/>
</dbReference>
<comment type="similarity">
    <text evidence="2 4">Belongs to the pyridoxal phosphate-binding protein YggS/PROSC family.</text>
</comment>
<dbReference type="InterPro" id="IPR001608">
    <property type="entry name" value="Ala_racemase_N"/>
</dbReference>
<dbReference type="Proteomes" id="UP000246073">
    <property type="component" value="Unassembled WGS sequence"/>
</dbReference>
<gene>
    <name evidence="6" type="ORF">OHAE_2282</name>
</gene>
<evidence type="ECO:0000256" key="3">
    <source>
        <dbReference type="PIRSR" id="PIRSR004848-1"/>
    </source>
</evidence>
<evidence type="ECO:0000313" key="6">
    <source>
        <dbReference type="EMBL" id="SPL66415.1"/>
    </source>
</evidence>
<feature type="domain" description="Alanine racemase N-terminal" evidence="5">
    <location>
        <begin position="40"/>
        <end position="244"/>
    </location>
</feature>
<evidence type="ECO:0000256" key="4">
    <source>
        <dbReference type="RuleBase" id="RU004514"/>
    </source>
</evidence>
<dbReference type="GO" id="GO:0030170">
    <property type="term" value="F:pyridoxal phosphate binding"/>
    <property type="evidence" value="ECO:0007669"/>
    <property type="project" value="UniProtKB-UniRule"/>
</dbReference>
<dbReference type="SUPFAM" id="SSF51419">
    <property type="entry name" value="PLP-binding barrel"/>
    <property type="match status" value="1"/>
</dbReference>
<protein>
    <recommendedName>
        <fullName evidence="2">Pyridoxal phosphate homeostasis protein</fullName>
        <shortName evidence="2">PLP homeostasis protein</shortName>
    </recommendedName>
</protein>
<name>A0A2P9HQK2_9HYPH</name>
<organism evidence="6 7">
    <name type="scientific">Ochrobactrum soli</name>
    <dbReference type="NCBI Taxonomy" id="2448455"/>
    <lineage>
        <taxon>Bacteria</taxon>
        <taxon>Pseudomonadati</taxon>
        <taxon>Pseudomonadota</taxon>
        <taxon>Alphaproteobacteria</taxon>
        <taxon>Hyphomicrobiales</taxon>
        <taxon>Brucellaceae</taxon>
        <taxon>Brucella/Ochrobactrum group</taxon>
        <taxon>Ochrobactrum</taxon>
    </lineage>
</organism>
<keyword evidence="1 2" id="KW-0663">Pyridoxal phosphate</keyword>
<evidence type="ECO:0000259" key="5">
    <source>
        <dbReference type="Pfam" id="PF01168"/>
    </source>
</evidence>
<dbReference type="PANTHER" id="PTHR10146">
    <property type="entry name" value="PROLINE SYNTHETASE CO-TRANSCRIBED BACTERIAL HOMOLOG PROTEIN"/>
    <property type="match status" value="1"/>
</dbReference>
<dbReference type="NCBIfam" id="TIGR00044">
    <property type="entry name" value="YggS family pyridoxal phosphate-dependent enzyme"/>
    <property type="match status" value="1"/>
</dbReference>
<dbReference type="InterPro" id="IPR011078">
    <property type="entry name" value="PyrdxlP_homeostasis"/>
</dbReference>
<dbReference type="PANTHER" id="PTHR10146:SF14">
    <property type="entry name" value="PYRIDOXAL PHOSPHATE HOMEOSTASIS PROTEIN"/>
    <property type="match status" value="1"/>
</dbReference>
<dbReference type="AlphaFoldDB" id="A0A2P9HQK2"/>
<reference evidence="7" key="1">
    <citation type="submission" date="2017-12" db="EMBL/GenBank/DDBJ databases">
        <authorList>
            <person name="Diaz M."/>
        </authorList>
    </citation>
    <scope>NUCLEOTIDE SEQUENCE [LARGE SCALE GENOMIC DNA]</scope>
    <source>
        <strain evidence="7">FI11154</strain>
    </source>
</reference>